<evidence type="ECO:0000256" key="1">
    <source>
        <dbReference type="ARBA" id="ARBA00022729"/>
    </source>
</evidence>
<dbReference type="Pfam" id="PF01738">
    <property type="entry name" value="DLH"/>
    <property type="match status" value="1"/>
</dbReference>
<dbReference type="PANTHER" id="PTHR43037">
    <property type="entry name" value="UNNAMED PRODUCT-RELATED"/>
    <property type="match status" value="1"/>
</dbReference>
<evidence type="ECO:0000259" key="3">
    <source>
        <dbReference type="Pfam" id="PF01738"/>
    </source>
</evidence>
<evidence type="ECO:0000313" key="4">
    <source>
        <dbReference type="EMBL" id="CAI3991929.1"/>
    </source>
</evidence>
<protein>
    <submittedName>
        <fullName evidence="5">Dienelactone hydrolase domain-containing protein</fullName>
    </submittedName>
</protein>
<dbReference type="EMBL" id="CAMXCT010001649">
    <property type="protein sequence ID" value="CAI3991929.1"/>
    <property type="molecule type" value="Genomic_DNA"/>
</dbReference>
<accession>A0A9P1CHU1</accession>
<dbReference type="EMBL" id="CAMXCT030001649">
    <property type="protein sequence ID" value="CAL4779241.1"/>
    <property type="molecule type" value="Genomic_DNA"/>
</dbReference>
<evidence type="ECO:0000313" key="6">
    <source>
        <dbReference type="Proteomes" id="UP001152797"/>
    </source>
</evidence>
<dbReference type="Proteomes" id="UP001152797">
    <property type="component" value="Unassembled WGS sequence"/>
</dbReference>
<dbReference type="AlphaFoldDB" id="A0A9P1CHU1"/>
<keyword evidence="6" id="KW-1185">Reference proteome</keyword>
<dbReference type="PANTHER" id="PTHR43037:SF5">
    <property type="entry name" value="FERULOYL ESTERASE"/>
    <property type="match status" value="1"/>
</dbReference>
<dbReference type="EMBL" id="CAMXCT020001649">
    <property type="protein sequence ID" value="CAL1145304.1"/>
    <property type="molecule type" value="Genomic_DNA"/>
</dbReference>
<keyword evidence="1" id="KW-0732">Signal</keyword>
<dbReference type="InterPro" id="IPR029058">
    <property type="entry name" value="AB_hydrolase_fold"/>
</dbReference>
<dbReference type="Gene3D" id="3.40.50.1820">
    <property type="entry name" value="alpha/beta hydrolase"/>
    <property type="match status" value="1"/>
</dbReference>
<reference evidence="4" key="1">
    <citation type="submission" date="2022-10" db="EMBL/GenBank/DDBJ databases">
        <authorList>
            <person name="Chen Y."/>
            <person name="Dougan E. K."/>
            <person name="Chan C."/>
            <person name="Rhodes N."/>
            <person name="Thang M."/>
        </authorList>
    </citation>
    <scope>NUCLEOTIDE SEQUENCE</scope>
</reference>
<feature type="domain" description="Dienelactone hydrolase" evidence="3">
    <location>
        <begin position="67"/>
        <end position="193"/>
    </location>
</feature>
<dbReference type="OrthoDB" id="2152248at2759"/>
<name>A0A9P1CHU1_9DINO</name>
<dbReference type="GO" id="GO:0016787">
    <property type="term" value="F:hydrolase activity"/>
    <property type="evidence" value="ECO:0007669"/>
    <property type="project" value="UniProtKB-KW"/>
</dbReference>
<evidence type="ECO:0000256" key="2">
    <source>
        <dbReference type="ARBA" id="ARBA00022801"/>
    </source>
</evidence>
<keyword evidence="2 5" id="KW-0378">Hydrolase</keyword>
<reference evidence="5 6" key="2">
    <citation type="submission" date="2024-05" db="EMBL/GenBank/DDBJ databases">
        <authorList>
            <person name="Chen Y."/>
            <person name="Shah S."/>
            <person name="Dougan E. K."/>
            <person name="Thang M."/>
            <person name="Chan C."/>
        </authorList>
    </citation>
    <scope>NUCLEOTIDE SEQUENCE [LARGE SCALE GENOMIC DNA]</scope>
</reference>
<dbReference type="InterPro" id="IPR002925">
    <property type="entry name" value="Dienelactn_hydro"/>
</dbReference>
<proteinExistence type="predicted"/>
<evidence type="ECO:0000313" key="5">
    <source>
        <dbReference type="EMBL" id="CAL4779241.1"/>
    </source>
</evidence>
<gene>
    <name evidence="4" type="ORF">C1SCF055_LOCUS18792</name>
</gene>
<dbReference type="InterPro" id="IPR050955">
    <property type="entry name" value="Plant_Biomass_Hydrol_Est"/>
</dbReference>
<organism evidence="4">
    <name type="scientific">Cladocopium goreaui</name>
    <dbReference type="NCBI Taxonomy" id="2562237"/>
    <lineage>
        <taxon>Eukaryota</taxon>
        <taxon>Sar</taxon>
        <taxon>Alveolata</taxon>
        <taxon>Dinophyceae</taxon>
        <taxon>Suessiales</taxon>
        <taxon>Symbiodiniaceae</taxon>
        <taxon>Cladocopium</taxon>
    </lineage>
</organism>
<comment type="caution">
    <text evidence="4">The sequence shown here is derived from an EMBL/GenBank/DDBJ whole genome shotgun (WGS) entry which is preliminary data.</text>
</comment>
<sequence>MSFQPGTLKDPSSYEAMVFLPEVRPTKLPLLLYLHGAGEMRGELHDIISEGATGTPPVELSFGRAPKTLSERFAVVAPHTSQGWNRELINRFVDFLLADKSLQLDPTRLYVTGHSMGGAGALVAATSGRFAAAVPVAASGAPPARSLQGVPIWAFHGNNDVIVPSAVSKELIEALWNAGAKKDDVKLTLYDDAPAPPGWPDYFGHASTIPAYAACRHWRS</sequence>
<dbReference type="SUPFAM" id="SSF53474">
    <property type="entry name" value="alpha/beta-Hydrolases"/>
    <property type="match status" value="1"/>
</dbReference>